<dbReference type="Pfam" id="PF26616">
    <property type="entry name" value="CorA-like"/>
    <property type="match status" value="1"/>
</dbReference>
<dbReference type="AlphaFoldDB" id="A0AAN6YL53"/>
<comment type="caution">
    <text evidence="3">The sequence shown here is derived from an EMBL/GenBank/DDBJ whole genome shotgun (WGS) entry which is preliminary data.</text>
</comment>
<dbReference type="Gene3D" id="1.20.58.340">
    <property type="entry name" value="Magnesium transport protein CorA, transmembrane region"/>
    <property type="match status" value="1"/>
</dbReference>
<reference evidence="3" key="1">
    <citation type="journal article" date="2023" name="Mol. Phylogenet. Evol.">
        <title>Genome-scale phylogeny and comparative genomics of the fungal order Sordariales.</title>
        <authorList>
            <person name="Hensen N."/>
            <person name="Bonometti L."/>
            <person name="Westerberg I."/>
            <person name="Brannstrom I.O."/>
            <person name="Guillou S."/>
            <person name="Cros-Aarteil S."/>
            <person name="Calhoun S."/>
            <person name="Haridas S."/>
            <person name="Kuo A."/>
            <person name="Mondo S."/>
            <person name="Pangilinan J."/>
            <person name="Riley R."/>
            <person name="LaButti K."/>
            <person name="Andreopoulos B."/>
            <person name="Lipzen A."/>
            <person name="Chen C."/>
            <person name="Yan M."/>
            <person name="Daum C."/>
            <person name="Ng V."/>
            <person name="Clum A."/>
            <person name="Steindorff A."/>
            <person name="Ohm R.A."/>
            <person name="Martin F."/>
            <person name="Silar P."/>
            <person name="Natvig D.O."/>
            <person name="Lalanne C."/>
            <person name="Gautier V."/>
            <person name="Ament-Velasquez S.L."/>
            <person name="Kruys A."/>
            <person name="Hutchinson M.I."/>
            <person name="Powell A.J."/>
            <person name="Barry K."/>
            <person name="Miller A.N."/>
            <person name="Grigoriev I.V."/>
            <person name="Debuchy R."/>
            <person name="Gladieux P."/>
            <person name="Hiltunen Thoren M."/>
            <person name="Johannesson H."/>
        </authorList>
    </citation>
    <scope>NUCLEOTIDE SEQUENCE</scope>
    <source>
        <strain evidence="3">CBS 990.96</strain>
    </source>
</reference>
<sequence length="502" mass="56432">MDTFSYPNLSPMGTRYPVDTDCYAPVGEDRSLCERRLREESLKLFQIAGGGIYILCSVQDNESQKLFLNRCFATSEEIETHGITEHLNGTSWQHLIFIIQPAFSWSHLSITELAFRTILSQLQVFTPFLHVVHSFGAKTSDKQGMGNLAYQRVQRSSGYGLSKTTDTSITVINQSLEFCYNIRYFEQNGRGRGNPWSLRQTGVYQKYQSNKRSAWIVLNYSNYISDRVRAAFAEESSPIEELCEASPLSPHVFILSAAATNWRSYIESLRQKVRMFEEKAYSYGIDETYLQDYKLLSSDMQEMMILVDNISTASSVIIGQRDILFRCTDLYASLHKTRSSACRCDARDALAILKTDLQQYHAVVTTLARTGSKVTQLLSTMLASRASGNLQTTMATIRGVVAELKSQSKNDTDQLLRVTTQGHKDAAIIKTLTQAATMFLPATLMASLFSSTLFSDSGNGISNVGLYFAITVPLLLATLLLLIHLEKDLPEQWRRLMQNLTG</sequence>
<dbReference type="EMBL" id="MU865562">
    <property type="protein sequence ID" value="KAK4221299.1"/>
    <property type="molecule type" value="Genomic_DNA"/>
</dbReference>
<keyword evidence="4" id="KW-1185">Reference proteome</keyword>
<evidence type="ECO:0000313" key="3">
    <source>
        <dbReference type="EMBL" id="KAK4221299.1"/>
    </source>
</evidence>
<keyword evidence="1" id="KW-1133">Transmembrane helix</keyword>
<feature type="transmembrane region" description="Helical" evidence="1">
    <location>
        <begin position="466"/>
        <end position="485"/>
    </location>
</feature>
<keyword evidence="1" id="KW-0812">Transmembrane</keyword>
<dbReference type="Proteomes" id="UP001301958">
    <property type="component" value="Unassembled WGS sequence"/>
</dbReference>
<proteinExistence type="predicted"/>
<protein>
    <recommendedName>
        <fullName evidence="2">CorA-like transporter domain-containing protein</fullName>
    </recommendedName>
</protein>
<feature type="transmembrane region" description="Helical" evidence="1">
    <location>
        <begin position="435"/>
        <end position="454"/>
    </location>
</feature>
<reference evidence="3" key="2">
    <citation type="submission" date="2023-05" db="EMBL/GenBank/DDBJ databases">
        <authorList>
            <consortium name="Lawrence Berkeley National Laboratory"/>
            <person name="Steindorff A."/>
            <person name="Hensen N."/>
            <person name="Bonometti L."/>
            <person name="Westerberg I."/>
            <person name="Brannstrom I.O."/>
            <person name="Guillou S."/>
            <person name="Cros-Aarteil S."/>
            <person name="Calhoun S."/>
            <person name="Haridas S."/>
            <person name="Kuo A."/>
            <person name="Mondo S."/>
            <person name="Pangilinan J."/>
            <person name="Riley R."/>
            <person name="Labutti K."/>
            <person name="Andreopoulos B."/>
            <person name="Lipzen A."/>
            <person name="Chen C."/>
            <person name="Yanf M."/>
            <person name="Daum C."/>
            <person name="Ng V."/>
            <person name="Clum A."/>
            <person name="Ohm R."/>
            <person name="Martin F."/>
            <person name="Silar P."/>
            <person name="Natvig D."/>
            <person name="Lalanne C."/>
            <person name="Gautier V."/>
            <person name="Ament-Velasquez S.L."/>
            <person name="Kruys A."/>
            <person name="Hutchinson M.I."/>
            <person name="Powell A.J."/>
            <person name="Barry K."/>
            <person name="Miller A.N."/>
            <person name="Grigoriev I.V."/>
            <person name="Debuchy R."/>
            <person name="Gladieux P."/>
            <person name="Thoren M.H."/>
            <person name="Johannesson H."/>
        </authorList>
    </citation>
    <scope>NUCLEOTIDE SEQUENCE</scope>
    <source>
        <strain evidence="3">CBS 990.96</strain>
    </source>
</reference>
<dbReference type="InterPro" id="IPR058257">
    <property type="entry name" value="CorA-like_dom"/>
</dbReference>
<organism evidence="3 4">
    <name type="scientific">Podospora fimiseda</name>
    <dbReference type="NCBI Taxonomy" id="252190"/>
    <lineage>
        <taxon>Eukaryota</taxon>
        <taxon>Fungi</taxon>
        <taxon>Dikarya</taxon>
        <taxon>Ascomycota</taxon>
        <taxon>Pezizomycotina</taxon>
        <taxon>Sordariomycetes</taxon>
        <taxon>Sordariomycetidae</taxon>
        <taxon>Sordariales</taxon>
        <taxon>Podosporaceae</taxon>
        <taxon>Podospora</taxon>
    </lineage>
</organism>
<evidence type="ECO:0000313" key="4">
    <source>
        <dbReference type="Proteomes" id="UP001301958"/>
    </source>
</evidence>
<accession>A0AAN6YL53</accession>
<gene>
    <name evidence="3" type="ORF">QBC38DRAFT_492315</name>
</gene>
<name>A0AAN6YL53_9PEZI</name>
<feature type="domain" description="CorA-like transporter" evidence="2">
    <location>
        <begin position="25"/>
        <end position="279"/>
    </location>
</feature>
<keyword evidence="1" id="KW-0472">Membrane</keyword>
<evidence type="ECO:0000256" key="1">
    <source>
        <dbReference type="SAM" id="Phobius"/>
    </source>
</evidence>
<evidence type="ECO:0000259" key="2">
    <source>
        <dbReference type="Pfam" id="PF26616"/>
    </source>
</evidence>